<dbReference type="PROSITE" id="PS50093">
    <property type="entry name" value="PKD"/>
    <property type="match status" value="1"/>
</dbReference>
<dbReference type="InterPro" id="IPR022409">
    <property type="entry name" value="PKD/Chitinase_dom"/>
</dbReference>
<dbReference type="STRING" id="223786.SAMN05216234_11323"/>
<reference evidence="3 4" key="1">
    <citation type="submission" date="2016-10" db="EMBL/GenBank/DDBJ databases">
        <authorList>
            <person name="de Groot N.N."/>
        </authorList>
    </citation>
    <scope>NUCLEOTIDE SEQUENCE [LARGE SCALE GENOMIC DNA]</scope>
    <source>
        <strain evidence="3 4">EP1-55-1</strain>
    </source>
</reference>
<evidence type="ECO:0000313" key="4">
    <source>
        <dbReference type="Proteomes" id="UP000199227"/>
    </source>
</evidence>
<dbReference type="InterPro" id="IPR000601">
    <property type="entry name" value="PKD_dom"/>
</dbReference>
<keyword evidence="4" id="KW-1185">Reference proteome</keyword>
<dbReference type="SMART" id="SM00089">
    <property type="entry name" value="PKD"/>
    <property type="match status" value="1"/>
</dbReference>
<evidence type="ECO:0000256" key="1">
    <source>
        <dbReference type="SAM" id="SignalP"/>
    </source>
</evidence>
<sequence length="1777" mass="201513">MKKIFSIFLFFISFILQDAVASQSTYILNNWKIDFAYNPKFIKLPSQRSVTVDSNNTTHIVYGGDKLYHAFFDGITWHYEIIDDNLSVGSKASIAIDSNDKLYVSYFDAINNSIKFATNNGGIWTSDFVYSKEYIYAVDTSIAVEADGTAHISFIIDGNLSYATNSSGSWDITNIDENANTFSSIVVDANDSIHISYDGIVGGDVVLRYATNSGGSWQSETVDSTANAIVGEYSSIAVDSKNIVHISYASSDENGYYYIRHAKKDSDWQIDTVSTATLEKKSYTSIAIDKNDTIYISYLYNYHTNSGALKLADFNGTDWSINTLDENIDYGQIFDVMYEGSSDYNIYTSLITDNNNKVHLTYLSQNNLKYISNVSDSWVQQTVDSGKDIGRYSTITVDNYGKYHIAYLDNYDIYSSLSTSLKLISENEANETTVDRNIDTVKSGLKPISNIRIDENNISHIVYLTFDGNLTYASVGNNSLDKQIIKTGIENSNVRNINIDKNSNVYMLLDLYDSNINEMNLTLESNLSGDFVQTVIDHNSNLYAGNLDIDDEKKFHIVYLIEDQIWYATDKNGSIVKENTGYTTYYEPVITVDKNQSVHIVYVANPDINEYEVIYLTNKDGNWTKEIVNLTSNSDLYIESINVDSNAKVHITYMEGNELLYASNRQGEWSVENIEPGANGVKQFFESYVTFNKDDEVYISYYDYYNRALKYAKHFDLRLDLTNIERNITSIYLVDENGSQILLSGSISDSNTIILKDNIPYDHNYSIRFDLNDSSQYWLNFSDFKLYINKDDTNFTTKIDATNNTLFLNLDSNNWYSFENVNKVHLYNIRKRISLQEYDDNQSIFYQLPLNLYWIDGYIDENGYYDIDTGKVALEDEIIREIKYNFTNTSITGPVYHNNLSFNIDEQNVVTVYESNESDTYSIMEVKLVNILESELLQSVYSENYIDFNFSNDAKGYLTVKKILKDDFVLIGLEKDYDNNNYTSIDTFINDRNSSGKMAIYFNELNSSKYLVFENNTSGILMEKDIYGNIINSNAGSWIRLSDKTYRYNEDDNLTYANSPDIIVLMPNVEGYIFDENAFALSSHDGGFVYRSIYKSVGDTEMEIMLNAAARDDILNQVINSTLWPKIENIHINADNSANITLPKYSGSYDNTISLDPETAIATLIYSNTTLKVSPTNKSVGETTILLQGENNESLQFITVFVDPIYINLSLLNINLSEHNITNIQIVGVDGNYENFSIDPNLINNIYDGDMNISAPVYNPDNNFSIRIDLEENQTLSYWYNFSDGKLYSENNGSNDFKTVINSTNNLFTIDLNSSNWISIPIWHLESNETTIVEDSTSFEIPLIVEGVEQPLDDSNFEVTVSDPSIVDVVIEDGVLIVTPKPNQSGTITLTLKVDVNGITDTVIYTVYIQEQNDAPSISLIDDILKPVNFDDFNISLDLNDIEGDDLNLSIESSNTSLVDINKTWNTQWLTQADYNSPIYIQVSSKPDMEGNTTITLTLFDEEGASDTQSFNLQVVNALDIISNKTVGTAPLDINLSYYLNPLFGSVESIYWELGDGTSVDGDSYVLHVYKNPGNYEVKCTVITDSGYTIKKSLNIVVTEGNLSVALNEGWNFISLPVKASLHSQDLNTTFGKPSIKYIFKYLGNRWALWDNTNEISNSVKIDRFEDLNSKEGFVVKTTTSTTILFSLDELQNDPDDFATLYTSGWYLVGVNEDKTPEQIDTLINSQNKVLKILYLYKNNQWFVYTSNSEIDNLIGDSLPRVENNISRYESFWIYVE</sequence>
<dbReference type="OrthoDB" id="5318987at2"/>
<dbReference type="Gene3D" id="2.60.40.10">
    <property type="entry name" value="Immunoglobulins"/>
    <property type="match status" value="1"/>
</dbReference>
<feature type="chain" id="PRO_5011459340" description="PKD domain-containing protein" evidence="1">
    <location>
        <begin position="22"/>
        <end position="1777"/>
    </location>
</feature>
<evidence type="ECO:0000259" key="2">
    <source>
        <dbReference type="PROSITE" id="PS50093"/>
    </source>
</evidence>
<dbReference type="SUPFAM" id="SSF89372">
    <property type="entry name" value="Fucose-specific lectin"/>
    <property type="match status" value="1"/>
</dbReference>
<feature type="signal peptide" evidence="1">
    <location>
        <begin position="1"/>
        <end position="21"/>
    </location>
</feature>
<gene>
    <name evidence="3" type="ORF">SAMN05216234_11323</name>
</gene>
<dbReference type="InterPro" id="IPR013783">
    <property type="entry name" value="Ig-like_fold"/>
</dbReference>
<proteinExistence type="predicted"/>
<feature type="domain" description="PKD" evidence="2">
    <location>
        <begin position="1552"/>
        <end position="1603"/>
    </location>
</feature>
<accession>A0A1I5P201</accession>
<keyword evidence="1" id="KW-0732">Signal</keyword>
<dbReference type="Gene3D" id="2.120.10.70">
    <property type="entry name" value="Fucose-specific lectin"/>
    <property type="match status" value="3"/>
</dbReference>
<dbReference type="Proteomes" id="UP000199227">
    <property type="component" value="Unassembled WGS sequence"/>
</dbReference>
<name>A0A1I5P201_9BACT</name>
<organism evidence="3 4">
    <name type="scientific">Hydrogenimonas thermophila</name>
    <dbReference type="NCBI Taxonomy" id="223786"/>
    <lineage>
        <taxon>Bacteria</taxon>
        <taxon>Pseudomonadati</taxon>
        <taxon>Campylobacterota</taxon>
        <taxon>Epsilonproteobacteria</taxon>
        <taxon>Campylobacterales</taxon>
        <taxon>Hydrogenimonadaceae</taxon>
        <taxon>Hydrogenimonas</taxon>
    </lineage>
</organism>
<dbReference type="EMBL" id="FOXB01000013">
    <property type="protein sequence ID" value="SFP28042.1"/>
    <property type="molecule type" value="Genomic_DNA"/>
</dbReference>
<dbReference type="SUPFAM" id="SSF49299">
    <property type="entry name" value="PKD domain"/>
    <property type="match status" value="1"/>
</dbReference>
<dbReference type="Pfam" id="PF18911">
    <property type="entry name" value="PKD_4"/>
    <property type="match status" value="1"/>
</dbReference>
<dbReference type="InterPro" id="IPR035986">
    <property type="entry name" value="PKD_dom_sf"/>
</dbReference>
<protein>
    <recommendedName>
        <fullName evidence="2">PKD domain-containing protein</fullName>
    </recommendedName>
</protein>
<evidence type="ECO:0000313" key="3">
    <source>
        <dbReference type="EMBL" id="SFP28042.1"/>
    </source>
</evidence>
<dbReference type="RefSeq" id="WP_092912078.1">
    <property type="nucleotide sequence ID" value="NZ_FOXB01000013.1"/>
</dbReference>